<dbReference type="PROSITE" id="PS00211">
    <property type="entry name" value="ABC_TRANSPORTER_1"/>
    <property type="match status" value="1"/>
</dbReference>
<dbReference type="Pfam" id="PF00005">
    <property type="entry name" value="ABC_tran"/>
    <property type="match status" value="1"/>
</dbReference>
<dbReference type="KEGG" id="mru:mru_1457"/>
<evidence type="ECO:0000313" key="6">
    <source>
        <dbReference type="EMBL" id="ADC47307.1"/>
    </source>
</evidence>
<dbReference type="GO" id="GO:0140359">
    <property type="term" value="F:ABC-type transporter activity"/>
    <property type="evidence" value="ECO:0007669"/>
    <property type="project" value="InterPro"/>
</dbReference>
<dbReference type="GO" id="GO:0016887">
    <property type="term" value="F:ATP hydrolysis activity"/>
    <property type="evidence" value="ECO:0007669"/>
    <property type="project" value="InterPro"/>
</dbReference>
<dbReference type="RefSeq" id="WP_012956256.1">
    <property type="nucleotide sequence ID" value="NC_013790.1"/>
</dbReference>
<dbReference type="InterPro" id="IPR003593">
    <property type="entry name" value="AAA+_ATPase"/>
</dbReference>
<evidence type="ECO:0000256" key="2">
    <source>
        <dbReference type="ARBA" id="ARBA00022448"/>
    </source>
</evidence>
<dbReference type="CDD" id="cd03220">
    <property type="entry name" value="ABC_KpsT_Wzt"/>
    <property type="match status" value="1"/>
</dbReference>
<keyword evidence="3" id="KW-0547">Nucleotide-binding</keyword>
<dbReference type="STRING" id="634498.mru_1457"/>
<comment type="similarity">
    <text evidence="1">Belongs to the ABC transporter superfamily.</text>
</comment>
<evidence type="ECO:0000256" key="1">
    <source>
        <dbReference type="ARBA" id="ARBA00005417"/>
    </source>
</evidence>
<evidence type="ECO:0000259" key="5">
    <source>
        <dbReference type="PROSITE" id="PS50893"/>
    </source>
</evidence>
<dbReference type="InterPro" id="IPR003439">
    <property type="entry name" value="ABC_transporter-like_ATP-bd"/>
</dbReference>
<dbReference type="SUPFAM" id="SSF52540">
    <property type="entry name" value="P-loop containing nucleoside triphosphate hydrolases"/>
    <property type="match status" value="1"/>
</dbReference>
<dbReference type="PANTHER" id="PTHR46743">
    <property type="entry name" value="TEICHOIC ACIDS EXPORT ATP-BINDING PROTEIN TAGH"/>
    <property type="match status" value="1"/>
</dbReference>
<keyword evidence="4 6" id="KW-0067">ATP-binding</keyword>
<evidence type="ECO:0000256" key="3">
    <source>
        <dbReference type="ARBA" id="ARBA00022741"/>
    </source>
</evidence>
<keyword evidence="7" id="KW-1185">Reference proteome</keyword>
<dbReference type="SMART" id="SM00382">
    <property type="entry name" value="AAA"/>
    <property type="match status" value="1"/>
</dbReference>
<dbReference type="InterPro" id="IPR015860">
    <property type="entry name" value="ABC_transpr_TagH-like"/>
</dbReference>
<gene>
    <name evidence="6" type="ordered locus">mru_1457</name>
</gene>
<protein>
    <submittedName>
        <fullName evidence="6">Polysaccharide/polyol phosphate ABC transporter ATP-binding protein</fullName>
    </submittedName>
</protein>
<accession>D3E446</accession>
<dbReference type="eggNOG" id="arCOG00210">
    <property type="taxonomic scope" value="Archaea"/>
</dbReference>
<organism evidence="6 7">
    <name type="scientific">Methanobrevibacter ruminantium (strain ATCC 35063 / DSM 1093 / JCM 13430 / OCM 146 / M1)</name>
    <name type="common">Methanobacterium ruminantium</name>
    <dbReference type="NCBI Taxonomy" id="634498"/>
    <lineage>
        <taxon>Archaea</taxon>
        <taxon>Methanobacteriati</taxon>
        <taxon>Methanobacteriota</taxon>
        <taxon>Methanomada group</taxon>
        <taxon>Methanobacteria</taxon>
        <taxon>Methanobacteriales</taxon>
        <taxon>Methanobacteriaceae</taxon>
        <taxon>Methanobrevibacter</taxon>
    </lineage>
</organism>
<dbReference type="EMBL" id="CP001719">
    <property type="protein sequence ID" value="ADC47307.1"/>
    <property type="molecule type" value="Genomic_DNA"/>
</dbReference>
<dbReference type="GO" id="GO:0005524">
    <property type="term" value="F:ATP binding"/>
    <property type="evidence" value="ECO:0007669"/>
    <property type="project" value="UniProtKB-KW"/>
</dbReference>
<dbReference type="Gene3D" id="3.40.50.300">
    <property type="entry name" value="P-loop containing nucleotide triphosphate hydrolases"/>
    <property type="match status" value="1"/>
</dbReference>
<dbReference type="PANTHER" id="PTHR46743:SF2">
    <property type="entry name" value="TEICHOIC ACIDS EXPORT ATP-BINDING PROTEIN TAGH"/>
    <property type="match status" value="1"/>
</dbReference>
<evidence type="ECO:0000256" key="4">
    <source>
        <dbReference type="ARBA" id="ARBA00022840"/>
    </source>
</evidence>
<dbReference type="AlphaFoldDB" id="D3E446"/>
<evidence type="ECO:0000313" key="7">
    <source>
        <dbReference type="Proteomes" id="UP000008680"/>
    </source>
</evidence>
<proteinExistence type="inferred from homology"/>
<dbReference type="InterPro" id="IPR050683">
    <property type="entry name" value="Bact_Polysacc_Export_ATP-bd"/>
</dbReference>
<dbReference type="InterPro" id="IPR027417">
    <property type="entry name" value="P-loop_NTPase"/>
</dbReference>
<dbReference type="GO" id="GO:0016020">
    <property type="term" value="C:membrane"/>
    <property type="evidence" value="ECO:0007669"/>
    <property type="project" value="InterPro"/>
</dbReference>
<reference evidence="6 7" key="1">
    <citation type="journal article" date="2010" name="PLoS ONE">
        <title>The genome sequence of the rumen methanogen Methanobrevibacter ruminantium reveals new possibilities for controlling ruminant methane emissions.</title>
        <authorList>
            <person name="Leahy S.C."/>
            <person name="Kelly W.J."/>
            <person name="Altermann E."/>
            <person name="Ronimus R.S."/>
            <person name="Yeoman C.J."/>
            <person name="Pacheco D.M."/>
            <person name="Li D."/>
            <person name="Kong Z."/>
            <person name="McTavish S."/>
            <person name="Sang C."/>
            <person name="Lambie S.C."/>
            <person name="Janssen P.H."/>
            <person name="Dey D."/>
            <person name="Attwood G.T."/>
        </authorList>
    </citation>
    <scope>NUCLEOTIDE SEQUENCE [LARGE SCALE GENOMIC DNA]</scope>
    <source>
        <strain evidence="7">ATCC 35063 / DSM 1093 / JCM 13430 / OCM 146 / M1</strain>
    </source>
</reference>
<dbReference type="Proteomes" id="UP000008680">
    <property type="component" value="Chromosome"/>
</dbReference>
<dbReference type="InterPro" id="IPR017871">
    <property type="entry name" value="ABC_transporter-like_CS"/>
</dbReference>
<dbReference type="PROSITE" id="PS50893">
    <property type="entry name" value="ABC_TRANSPORTER_2"/>
    <property type="match status" value="1"/>
</dbReference>
<dbReference type="HOGENOM" id="CLU_055958_0_0_2"/>
<dbReference type="PATRIC" id="fig|634498.28.peg.1461"/>
<name>D3E446_METRM</name>
<sequence length="409" mass="46540">MDNKNENSNKIKTQLIPSIHNTVSLQAHLTTKDGEPIVGEEVVYKLYSIDKSFLTQYSRITNEEGLVHLTLNIKHKVYIEICYEGSEKYESNNVMTFRTKPSDDEKNVKTKHPLQVQREEKLEQKKIEEKKKNLLDFQQKQKDLESVDEDNIAIELKNVNLSFTIGSDKIDNLKEYVIRTIKRTKEKKTIFKATDDVSFKIYKGEKVGLIGFNGAGKSTLLKIISGVYTPDDGEVIVNGKIAPLLSLGAGFDKNYTGRENIFLNGAILGYNEEFLNSKYDEILEFSELGQFINLPVKNYSSGMLSKLGFSIATIVEPDILILDEVLGVGDVNFKRKSREKLNSLIESNITVLLVSHTISEIRNICEKAIWLENGKIREIGEVNDICDKYLEEAKKVSDDKTKKLKPKRF</sequence>
<dbReference type="GeneID" id="8771109"/>
<feature type="domain" description="ABC transporter" evidence="5">
    <location>
        <begin position="178"/>
        <end position="398"/>
    </location>
</feature>
<keyword evidence="2" id="KW-0813">Transport</keyword>